<dbReference type="AlphaFoldDB" id="H2XW14"/>
<sequence length="45" mass="4940">MLEDESKLSPFCPLLVVKFTLSWRSPCSSLLAKSTSESVSFSDVS</sequence>
<reference evidence="1" key="4">
    <citation type="submission" date="2025-09" db="UniProtKB">
        <authorList>
            <consortium name="Ensembl"/>
        </authorList>
    </citation>
    <scope>IDENTIFICATION</scope>
</reference>
<name>H2XW14_CIOIN</name>
<proteinExistence type="predicted"/>
<dbReference type="Ensembl" id="ENSCINT00000030435.1">
    <property type="protein sequence ID" value="ENSCINP00000033848.1"/>
    <property type="gene ID" value="ENSCING00000018387.1"/>
</dbReference>
<protein>
    <submittedName>
        <fullName evidence="1">Uncharacterized protein</fullName>
    </submittedName>
</protein>
<dbReference type="HOGENOM" id="CLU_3207321_0_0_1"/>
<evidence type="ECO:0000313" key="1">
    <source>
        <dbReference type="Ensembl" id="ENSCINP00000033848.1"/>
    </source>
</evidence>
<evidence type="ECO:0000313" key="2">
    <source>
        <dbReference type="Proteomes" id="UP000008144"/>
    </source>
</evidence>
<reference evidence="1" key="3">
    <citation type="submission" date="2025-08" db="UniProtKB">
        <authorList>
            <consortium name="Ensembl"/>
        </authorList>
    </citation>
    <scope>IDENTIFICATION</scope>
</reference>
<dbReference type="Proteomes" id="UP000008144">
    <property type="component" value="Chromosome 11"/>
</dbReference>
<accession>H2XW14</accession>
<dbReference type="InParanoid" id="H2XW14"/>
<reference evidence="1" key="2">
    <citation type="journal article" date="2008" name="Genome Biol.">
        <title>Improved genome assembly and evidence-based global gene model set for the chordate Ciona intestinalis: new insight into intron and operon populations.</title>
        <authorList>
            <person name="Satou Y."/>
            <person name="Mineta K."/>
            <person name="Ogasawara M."/>
            <person name="Sasakura Y."/>
            <person name="Shoguchi E."/>
            <person name="Ueno K."/>
            <person name="Yamada L."/>
            <person name="Matsumoto J."/>
            <person name="Wasserscheid J."/>
            <person name="Dewar K."/>
            <person name="Wiley G.B."/>
            <person name="Macmil S.L."/>
            <person name="Roe B.A."/>
            <person name="Zeller R.W."/>
            <person name="Hastings K.E."/>
            <person name="Lemaire P."/>
            <person name="Lindquist E."/>
            <person name="Endo T."/>
            <person name="Hotta K."/>
            <person name="Inaba K."/>
        </authorList>
    </citation>
    <scope>NUCLEOTIDE SEQUENCE [LARGE SCALE GENOMIC DNA]</scope>
    <source>
        <strain evidence="1">wild type</strain>
    </source>
</reference>
<dbReference type="EMBL" id="EAAA01000786">
    <property type="status" value="NOT_ANNOTATED_CDS"/>
    <property type="molecule type" value="Genomic_DNA"/>
</dbReference>
<keyword evidence="2" id="KW-1185">Reference proteome</keyword>
<organism evidence="1 2">
    <name type="scientific">Ciona intestinalis</name>
    <name type="common">Transparent sea squirt</name>
    <name type="synonym">Ascidia intestinalis</name>
    <dbReference type="NCBI Taxonomy" id="7719"/>
    <lineage>
        <taxon>Eukaryota</taxon>
        <taxon>Metazoa</taxon>
        <taxon>Chordata</taxon>
        <taxon>Tunicata</taxon>
        <taxon>Ascidiacea</taxon>
        <taxon>Phlebobranchia</taxon>
        <taxon>Cionidae</taxon>
        <taxon>Ciona</taxon>
    </lineage>
</organism>
<reference evidence="2" key="1">
    <citation type="journal article" date="2002" name="Science">
        <title>The draft genome of Ciona intestinalis: insights into chordate and vertebrate origins.</title>
        <authorList>
            <person name="Dehal P."/>
            <person name="Satou Y."/>
            <person name="Campbell R.K."/>
            <person name="Chapman J."/>
            <person name="Degnan B."/>
            <person name="De Tomaso A."/>
            <person name="Davidson B."/>
            <person name="Di Gregorio A."/>
            <person name="Gelpke M."/>
            <person name="Goodstein D.M."/>
            <person name="Harafuji N."/>
            <person name="Hastings K.E."/>
            <person name="Ho I."/>
            <person name="Hotta K."/>
            <person name="Huang W."/>
            <person name="Kawashima T."/>
            <person name="Lemaire P."/>
            <person name="Martinez D."/>
            <person name="Meinertzhagen I.A."/>
            <person name="Necula S."/>
            <person name="Nonaka M."/>
            <person name="Putnam N."/>
            <person name="Rash S."/>
            <person name="Saiga H."/>
            <person name="Satake M."/>
            <person name="Terry A."/>
            <person name="Yamada L."/>
            <person name="Wang H.G."/>
            <person name="Awazu S."/>
            <person name="Azumi K."/>
            <person name="Boore J."/>
            <person name="Branno M."/>
            <person name="Chin-Bow S."/>
            <person name="DeSantis R."/>
            <person name="Doyle S."/>
            <person name="Francino P."/>
            <person name="Keys D.N."/>
            <person name="Haga S."/>
            <person name="Hayashi H."/>
            <person name="Hino K."/>
            <person name="Imai K.S."/>
            <person name="Inaba K."/>
            <person name="Kano S."/>
            <person name="Kobayashi K."/>
            <person name="Kobayashi M."/>
            <person name="Lee B.I."/>
            <person name="Makabe K.W."/>
            <person name="Manohar C."/>
            <person name="Matassi G."/>
            <person name="Medina M."/>
            <person name="Mochizuki Y."/>
            <person name="Mount S."/>
            <person name="Morishita T."/>
            <person name="Miura S."/>
            <person name="Nakayama A."/>
            <person name="Nishizaka S."/>
            <person name="Nomoto H."/>
            <person name="Ohta F."/>
            <person name="Oishi K."/>
            <person name="Rigoutsos I."/>
            <person name="Sano M."/>
            <person name="Sasaki A."/>
            <person name="Sasakura Y."/>
            <person name="Shoguchi E."/>
            <person name="Shin-i T."/>
            <person name="Spagnuolo A."/>
            <person name="Stainier D."/>
            <person name="Suzuki M.M."/>
            <person name="Tassy O."/>
            <person name="Takatori N."/>
            <person name="Tokuoka M."/>
            <person name="Yagi K."/>
            <person name="Yoshizaki F."/>
            <person name="Wada S."/>
            <person name="Zhang C."/>
            <person name="Hyatt P.D."/>
            <person name="Larimer F."/>
            <person name="Detter C."/>
            <person name="Doggett N."/>
            <person name="Glavina T."/>
            <person name="Hawkins T."/>
            <person name="Richardson P."/>
            <person name="Lucas S."/>
            <person name="Kohara Y."/>
            <person name="Levine M."/>
            <person name="Satoh N."/>
            <person name="Rokhsar D.S."/>
        </authorList>
    </citation>
    <scope>NUCLEOTIDE SEQUENCE [LARGE SCALE GENOMIC DNA]</scope>
</reference>